<protein>
    <submittedName>
        <fullName evidence="1">Phosphoribulokinase/uridine kinase</fullName>
    </submittedName>
</protein>
<organism evidence="1 2">
    <name type="scientific">Pyricularia oryzae (strain 70-15 / ATCC MYA-4617 / FGSC 8958)</name>
    <name type="common">Rice blast fungus</name>
    <name type="synonym">Magnaporthe oryzae</name>
    <dbReference type="NCBI Taxonomy" id="242507"/>
    <lineage>
        <taxon>Eukaryota</taxon>
        <taxon>Fungi</taxon>
        <taxon>Dikarya</taxon>
        <taxon>Ascomycota</taxon>
        <taxon>Pezizomycotina</taxon>
        <taxon>Sordariomycetes</taxon>
        <taxon>Sordariomycetidae</taxon>
        <taxon>Magnaporthales</taxon>
        <taxon>Pyriculariaceae</taxon>
        <taxon>Pyricularia</taxon>
    </lineage>
</organism>
<gene>
    <name evidence="1" type="ORF">MGG_04845</name>
</gene>
<dbReference type="InterPro" id="IPR027417">
    <property type="entry name" value="P-loop_NTPase"/>
</dbReference>
<dbReference type="Proteomes" id="UP000009058">
    <property type="component" value="Chromosome 3"/>
</dbReference>
<accession>G4N2A3</accession>
<dbReference type="EMBL" id="CM001233">
    <property type="protein sequence ID" value="EHA52515.1"/>
    <property type="molecule type" value="Genomic_DNA"/>
</dbReference>
<dbReference type="OMA" id="VDQNDFL"/>
<evidence type="ECO:0000313" key="2">
    <source>
        <dbReference type="Proteomes" id="UP000009058"/>
    </source>
</evidence>
<dbReference type="SMR" id="G4N2A3"/>
<dbReference type="VEuPathDB" id="FungiDB:MGG_04845"/>
<dbReference type="RefSeq" id="XP_003712322.1">
    <property type="nucleotide sequence ID" value="XM_003712274.1"/>
</dbReference>
<dbReference type="OrthoDB" id="6362633at2759"/>
<proteinExistence type="predicted"/>
<dbReference type="FunCoup" id="G4N2A3">
    <property type="interactions" value="6"/>
</dbReference>
<dbReference type="KEGG" id="mgr:MGG_04845"/>
<dbReference type="InParanoid" id="G4N2A3"/>
<dbReference type="AlphaFoldDB" id="G4N2A3"/>
<dbReference type="GO" id="GO:0016301">
    <property type="term" value="F:kinase activity"/>
    <property type="evidence" value="ECO:0007669"/>
    <property type="project" value="UniProtKB-KW"/>
</dbReference>
<reference evidence="1 2" key="1">
    <citation type="journal article" date="2005" name="Nature">
        <title>The genome sequence of the rice blast fungus Magnaporthe grisea.</title>
        <authorList>
            <person name="Dean R.A."/>
            <person name="Talbot N.J."/>
            <person name="Ebbole D.J."/>
            <person name="Farman M.L."/>
            <person name="Mitchell T.K."/>
            <person name="Orbach M.J."/>
            <person name="Thon M."/>
            <person name="Kulkarni R."/>
            <person name="Xu J.R."/>
            <person name="Pan H."/>
            <person name="Read N.D."/>
            <person name="Lee Y.H."/>
            <person name="Carbone I."/>
            <person name="Brown D."/>
            <person name="Oh Y.Y."/>
            <person name="Donofrio N."/>
            <person name="Jeong J.S."/>
            <person name="Soanes D.M."/>
            <person name="Djonovic S."/>
            <person name="Kolomiets E."/>
            <person name="Rehmeyer C."/>
            <person name="Li W."/>
            <person name="Harding M."/>
            <person name="Kim S."/>
            <person name="Lebrun M.H."/>
            <person name="Bohnert H."/>
            <person name="Coughlan S."/>
            <person name="Butler J."/>
            <person name="Calvo S."/>
            <person name="Ma L.J."/>
            <person name="Nicol R."/>
            <person name="Purcell S."/>
            <person name="Nusbaum C."/>
            <person name="Galagan J.E."/>
            <person name="Birren B.W."/>
        </authorList>
    </citation>
    <scope>NUCLEOTIDE SEQUENCE [LARGE SCALE GENOMIC DNA]</scope>
    <source>
        <strain evidence="2">70-15 / ATCC MYA-4617 / FGSC 8958</strain>
    </source>
</reference>
<evidence type="ECO:0000313" key="1">
    <source>
        <dbReference type="EMBL" id="EHA52515.1"/>
    </source>
</evidence>
<name>G4N2A3_PYRO7</name>
<dbReference type="STRING" id="242507.G4N2A3"/>
<dbReference type="PANTHER" id="PTHR10285">
    <property type="entry name" value="URIDINE KINASE"/>
    <property type="match status" value="1"/>
</dbReference>
<sequence length="246" mass="26919">METTYKSLADRVVSRWRHHVEKHTTTTTHVDQPVPRLLIALAGPPGSGKTTIATSVVEMLQNRRGNDPTTPKTIAVSADGFHLPLATLRALPNAEEAIARRGAPWTFDGLAVLALTRDLGRTPRAVVSAPTFDHAVKDPVTDGLSVGPDVDVCLLEGNYLLCDEEPWSGVAAEVHDRWLVKVTEDLARARVAARHVAAGIEPDLESALRRTDGNDMINGRFVMEKSKGRYDLLVESVEEARSYQMI</sequence>
<keyword evidence="2" id="KW-1185">Reference proteome</keyword>
<dbReference type="HOGENOM" id="CLU_067202_1_1_1"/>
<keyword evidence="1" id="KW-0808">Transferase</keyword>
<dbReference type="GeneID" id="2675307"/>
<dbReference type="SUPFAM" id="SSF52540">
    <property type="entry name" value="P-loop containing nucleoside triphosphate hydrolases"/>
    <property type="match status" value="1"/>
</dbReference>
<reference key="2">
    <citation type="submission" date="2011-05" db="EMBL/GenBank/DDBJ databases">
        <title>The Genome Sequence of Magnaporthe oryzae 70-15.</title>
        <authorList>
            <consortium name="The Broad Institute Genome Sequencing Platform"/>
            <person name="Ma L.-J."/>
            <person name="Dead R."/>
            <person name="Young S.K."/>
            <person name="Zeng Q."/>
            <person name="Gargeya S."/>
            <person name="Fitzgerald M."/>
            <person name="Haas B."/>
            <person name="Abouelleil A."/>
            <person name="Alvarado L."/>
            <person name="Arachchi H.M."/>
            <person name="Berlin A."/>
            <person name="Brown A."/>
            <person name="Chapman S.B."/>
            <person name="Chen Z."/>
            <person name="Dunbar C."/>
            <person name="Freedman E."/>
            <person name="Gearin G."/>
            <person name="Gellesch M."/>
            <person name="Goldberg J."/>
            <person name="Griggs A."/>
            <person name="Gujja S."/>
            <person name="Heiman D."/>
            <person name="Howarth C."/>
            <person name="Larson L."/>
            <person name="Lui A."/>
            <person name="MacDonald P.J.P."/>
            <person name="Mehta T."/>
            <person name="Montmayeur A."/>
            <person name="Murphy C."/>
            <person name="Neiman D."/>
            <person name="Pearson M."/>
            <person name="Priest M."/>
            <person name="Roberts A."/>
            <person name="Saif S."/>
            <person name="Shea T."/>
            <person name="Shenoy N."/>
            <person name="Sisk P."/>
            <person name="Stolte C."/>
            <person name="Sykes S."/>
            <person name="Yandava C."/>
            <person name="Wortman J."/>
            <person name="Nusbaum C."/>
            <person name="Birren B."/>
        </authorList>
    </citation>
    <scope>NUCLEOTIDE SEQUENCE</scope>
    <source>
        <strain>70-15</strain>
    </source>
</reference>
<keyword evidence="1" id="KW-0418">Kinase</keyword>
<dbReference type="Gene3D" id="3.40.50.300">
    <property type="entry name" value="P-loop containing nucleotide triphosphate hydrolases"/>
    <property type="match status" value="1"/>
</dbReference>
<dbReference type="eggNOG" id="KOG2702">
    <property type="taxonomic scope" value="Eukaryota"/>
</dbReference>